<evidence type="ECO:0000313" key="3">
    <source>
        <dbReference type="Proteomes" id="UP001289581"/>
    </source>
</evidence>
<dbReference type="AlphaFoldDB" id="A0AAW9KT92"/>
<keyword evidence="3" id="KW-1185">Reference proteome</keyword>
<reference evidence="2 3" key="1">
    <citation type="submission" date="2023-06" db="EMBL/GenBank/DDBJ databases">
        <title>Actinomyces orist ORNL 0101 HMT-893 genome.</title>
        <authorList>
            <person name="Johnston C.D."/>
            <person name="Chen T."/>
            <person name="Dewhirst F.E."/>
        </authorList>
    </citation>
    <scope>NUCLEOTIDE SEQUENCE [LARGE SCALE GENOMIC DNA]</scope>
    <source>
        <strain evidence="2 3">ORNL 0101</strain>
    </source>
</reference>
<sequence>MTARPCLEVRHVLMPSRLFRRHICQVSAPYSFQGGTWWDLVRLCDGGSRRCSTSFLEDFCAEVADLDDPQVCPDCRSVYRSAAPPEADEGLDEYGTPPFDLFDQAEEGQS</sequence>
<organism evidence="2 3">
    <name type="scientific">Actinomyces oris</name>
    <dbReference type="NCBI Taxonomy" id="544580"/>
    <lineage>
        <taxon>Bacteria</taxon>
        <taxon>Bacillati</taxon>
        <taxon>Actinomycetota</taxon>
        <taxon>Actinomycetes</taxon>
        <taxon>Actinomycetales</taxon>
        <taxon>Actinomycetaceae</taxon>
        <taxon>Actinomyces</taxon>
    </lineage>
</organism>
<accession>A0AAW9KT92</accession>
<evidence type="ECO:0000313" key="2">
    <source>
        <dbReference type="EMBL" id="MEA1305658.1"/>
    </source>
</evidence>
<dbReference type="Proteomes" id="UP001289581">
    <property type="component" value="Unassembled WGS sequence"/>
</dbReference>
<comment type="caution">
    <text evidence="2">The sequence shown here is derived from an EMBL/GenBank/DDBJ whole genome shotgun (WGS) entry which is preliminary data.</text>
</comment>
<dbReference type="RefSeq" id="WP_075392649.1">
    <property type="nucleotide sequence ID" value="NZ_JAXBCZ010000002.1"/>
</dbReference>
<dbReference type="EMBL" id="JAXBCZ010000002">
    <property type="protein sequence ID" value="MEA1305658.1"/>
    <property type="molecule type" value="Genomic_DNA"/>
</dbReference>
<feature type="region of interest" description="Disordered" evidence="1">
    <location>
        <begin position="83"/>
        <end position="110"/>
    </location>
</feature>
<evidence type="ECO:0000256" key="1">
    <source>
        <dbReference type="SAM" id="MobiDB-lite"/>
    </source>
</evidence>
<gene>
    <name evidence="2" type="ORF">QU665_11380</name>
</gene>
<name>A0AAW9KT92_9ACTO</name>
<protein>
    <submittedName>
        <fullName evidence="2">Uncharacterized protein</fullName>
    </submittedName>
</protein>
<proteinExistence type="predicted"/>